<dbReference type="EMBL" id="KV454011">
    <property type="protein sequence ID" value="ODV98522.1"/>
    <property type="molecule type" value="Genomic_DNA"/>
</dbReference>
<comment type="similarity">
    <text evidence="4">Belongs to the eIF-3 subunit J family.</text>
</comment>
<dbReference type="GO" id="GO:0005852">
    <property type="term" value="C:eukaryotic translation initiation factor 3 complex"/>
    <property type="evidence" value="ECO:0007669"/>
    <property type="project" value="UniProtKB-UniRule"/>
</dbReference>
<dbReference type="Proteomes" id="UP000094236">
    <property type="component" value="Unassembled WGS sequence"/>
</dbReference>
<sequence>MSWDDEDFAVPTSSNSNAVTASWEDEGDDEPVLESWDVDSEEEREKAKEKAKEERKNAKHGKNTLGNKSKVLMDIDLVDEQTRAELLKKAQLESDLNNAASLFDGLGVADEHPRAKAARLEQEKLQNLATNSSSISNKDAPLATNPIFHPETKQDYEKLRKTIAPLLTALADQSLLNYTSSLAIDLIRDLCKPLSMENVRKVNSTLNVLIKEKEREERQARLSKAGGTSQGGAGKKKAKSVARPSLGNSSFKKDLDVDTTNYEDDFGEDDFM</sequence>
<reference evidence="7" key="1">
    <citation type="submission" date="2016-05" db="EMBL/GenBank/DDBJ databases">
        <title>Comparative genomics of biotechnologically important yeasts.</title>
        <authorList>
            <consortium name="DOE Joint Genome Institute"/>
            <person name="Riley R."/>
            <person name="Haridas S."/>
            <person name="Wolfe K.H."/>
            <person name="Lopes M.R."/>
            <person name="Hittinger C.T."/>
            <person name="Goker M."/>
            <person name="Salamov A."/>
            <person name="Wisecaver J."/>
            <person name="Long T.M."/>
            <person name="Aerts A.L."/>
            <person name="Barry K."/>
            <person name="Choi C."/>
            <person name="Clum A."/>
            <person name="Coughlan A.Y."/>
            <person name="Deshpande S."/>
            <person name="Douglass A.P."/>
            <person name="Hanson S.J."/>
            <person name="Klenk H.-P."/>
            <person name="Labutti K."/>
            <person name="Lapidus A."/>
            <person name="Lindquist E."/>
            <person name="Lipzen A."/>
            <person name="Meier-Kolthoff J.P."/>
            <person name="Ohm R.A."/>
            <person name="Otillar R.P."/>
            <person name="Pangilinan J."/>
            <person name="Peng Y."/>
            <person name="Rokas A."/>
            <person name="Rosa C.A."/>
            <person name="Scheuner C."/>
            <person name="Sibirny A.A."/>
            <person name="Slot J.C."/>
            <person name="Stielow J.B."/>
            <person name="Sun H."/>
            <person name="Kurtzman C.P."/>
            <person name="Blackwell M."/>
            <person name="Grigoriev I.V."/>
            <person name="Jeffries T.W."/>
        </authorList>
    </citation>
    <scope>NUCLEOTIDE SEQUENCE [LARGE SCALE GENOMIC DNA]</scope>
    <source>
        <strain evidence="7">NRRL Y-2460</strain>
    </source>
</reference>
<keyword evidence="3 4" id="KW-0648">Protein biosynthesis</keyword>
<feature type="compositionally biased region" description="Basic and acidic residues" evidence="5">
    <location>
        <begin position="43"/>
        <end position="56"/>
    </location>
</feature>
<feature type="region of interest" description="Disordered" evidence="5">
    <location>
        <begin position="1"/>
        <end position="65"/>
    </location>
</feature>
<evidence type="ECO:0000256" key="2">
    <source>
        <dbReference type="ARBA" id="ARBA00022540"/>
    </source>
</evidence>
<keyword evidence="1 4" id="KW-0963">Cytoplasm</keyword>
<dbReference type="GO" id="GO:0033290">
    <property type="term" value="C:eukaryotic 48S preinitiation complex"/>
    <property type="evidence" value="ECO:0007669"/>
    <property type="project" value="UniProtKB-UniRule"/>
</dbReference>
<comment type="function">
    <text evidence="4">Component of the eukaryotic translation initiation factor 3 (eIF-3) complex, which is involved in protein synthesis of a specialized repertoire of mRNAs and, together with other initiation factors, stimulates binding of mRNA and methionyl-tRNAi to the 40S ribosome. The eIF-3 complex specifically targets and initiates translation of a subset of mRNAs involved in cell proliferation.</text>
</comment>
<evidence type="ECO:0000313" key="7">
    <source>
        <dbReference type="Proteomes" id="UP000094236"/>
    </source>
</evidence>
<dbReference type="InterPro" id="IPR013906">
    <property type="entry name" value="eIF3j"/>
</dbReference>
<gene>
    <name evidence="4" type="primary">HCR1</name>
    <name evidence="6" type="ORF">PACTADRAFT_74070</name>
</gene>
<proteinExistence type="inferred from homology"/>
<dbReference type="PANTHER" id="PTHR21681:SF0">
    <property type="entry name" value="EUKARYOTIC TRANSLATION INITIATION FACTOR 3 SUBUNIT J"/>
    <property type="match status" value="1"/>
</dbReference>
<dbReference type="GO" id="GO:0000462">
    <property type="term" value="P:maturation of SSU-rRNA from tricistronic rRNA transcript (SSU-rRNA, 5.8S rRNA, LSU-rRNA)"/>
    <property type="evidence" value="ECO:0007669"/>
    <property type="project" value="EnsemblFungi"/>
</dbReference>
<feature type="compositionally biased region" description="Polar residues" evidence="5">
    <location>
        <begin position="11"/>
        <end position="20"/>
    </location>
</feature>
<keyword evidence="7" id="KW-1185">Reference proteome</keyword>
<dbReference type="Pfam" id="PF08597">
    <property type="entry name" value="eIF3_subunit"/>
    <property type="match status" value="1"/>
</dbReference>
<feature type="compositionally biased region" description="Acidic residues" evidence="5">
    <location>
        <begin position="23"/>
        <end position="42"/>
    </location>
</feature>
<dbReference type="GO" id="GO:0003743">
    <property type="term" value="F:translation initiation factor activity"/>
    <property type="evidence" value="ECO:0007669"/>
    <property type="project" value="UniProtKB-UniRule"/>
</dbReference>
<dbReference type="OrthoDB" id="20381at2759"/>
<dbReference type="AlphaFoldDB" id="A0A1E4U3F5"/>
<evidence type="ECO:0000313" key="6">
    <source>
        <dbReference type="EMBL" id="ODV98522.1"/>
    </source>
</evidence>
<evidence type="ECO:0000256" key="5">
    <source>
        <dbReference type="SAM" id="MobiDB-lite"/>
    </source>
</evidence>
<evidence type="ECO:0000256" key="4">
    <source>
        <dbReference type="HAMAP-Rule" id="MF_03009"/>
    </source>
</evidence>
<dbReference type="InterPro" id="IPR023194">
    <property type="entry name" value="eIF3-like_dom_sf"/>
</dbReference>
<keyword evidence="2 4" id="KW-0396">Initiation factor</keyword>
<comment type="subunit">
    <text evidence="4">Component of the eukaryotic translation initiation factor 3 (eIF-3) complex.</text>
</comment>
<dbReference type="STRING" id="669874.A0A1E4U3F5"/>
<dbReference type="GO" id="GO:0016282">
    <property type="term" value="C:eukaryotic 43S preinitiation complex"/>
    <property type="evidence" value="ECO:0007669"/>
    <property type="project" value="UniProtKB-UniRule"/>
</dbReference>
<dbReference type="GO" id="GO:0001732">
    <property type="term" value="P:formation of cytoplasmic translation initiation complex"/>
    <property type="evidence" value="ECO:0007669"/>
    <property type="project" value="UniProtKB-UniRule"/>
</dbReference>
<dbReference type="GO" id="GO:0000184">
    <property type="term" value="P:nuclear-transcribed mRNA catabolic process, nonsense-mediated decay"/>
    <property type="evidence" value="ECO:0007669"/>
    <property type="project" value="EnsemblFungi"/>
</dbReference>
<organism evidence="6 7">
    <name type="scientific">Pachysolen tannophilus NRRL Y-2460</name>
    <dbReference type="NCBI Taxonomy" id="669874"/>
    <lineage>
        <taxon>Eukaryota</taxon>
        <taxon>Fungi</taxon>
        <taxon>Dikarya</taxon>
        <taxon>Ascomycota</taxon>
        <taxon>Saccharomycotina</taxon>
        <taxon>Pichiomycetes</taxon>
        <taxon>Pachysolenaceae</taxon>
        <taxon>Pachysolen</taxon>
    </lineage>
</organism>
<comment type="subcellular location">
    <subcellularLocation>
        <location evidence="4">Cytoplasm</location>
    </subcellularLocation>
</comment>
<dbReference type="Gene3D" id="1.10.246.60">
    <property type="entry name" value="Eukaryotic translation initiation factor 3 like domains"/>
    <property type="match status" value="1"/>
</dbReference>
<evidence type="ECO:0000256" key="3">
    <source>
        <dbReference type="ARBA" id="ARBA00022917"/>
    </source>
</evidence>
<name>A0A1E4U3F5_PACTA</name>
<feature type="region of interest" description="Disordered" evidence="5">
    <location>
        <begin position="215"/>
        <end position="256"/>
    </location>
</feature>
<dbReference type="PANTHER" id="PTHR21681">
    <property type="entry name" value="EUKARYOTIC TRANSLATION INITIATION FACTOR 3 SUBUNIT J"/>
    <property type="match status" value="1"/>
</dbReference>
<dbReference type="HAMAP" id="MF_03009">
    <property type="entry name" value="eIF3j"/>
    <property type="match status" value="1"/>
</dbReference>
<evidence type="ECO:0000256" key="1">
    <source>
        <dbReference type="ARBA" id="ARBA00022490"/>
    </source>
</evidence>
<protein>
    <recommendedName>
        <fullName evidence="4">Eukaryotic translation initiation factor 3 subunit J</fullName>
        <shortName evidence="4">eIF3j</shortName>
    </recommendedName>
    <alternativeName>
        <fullName evidence="4">Eukaryotic translation initiation factor 3 30 kDa subunit homolog</fullName>
        <shortName evidence="4">eIF-3 30 kDa subunit homolog</shortName>
    </alternativeName>
</protein>
<accession>A0A1E4U3F5</accession>